<dbReference type="Proteomes" id="UP000576550">
    <property type="component" value="Unassembled WGS sequence"/>
</dbReference>
<dbReference type="PANTHER" id="PTHR43649:SF12">
    <property type="entry name" value="DIACETYLCHITOBIOSE BINDING PROTEIN DASA"/>
    <property type="match status" value="1"/>
</dbReference>
<evidence type="ECO:0000256" key="1">
    <source>
        <dbReference type="SAM" id="MobiDB-lite"/>
    </source>
</evidence>
<proteinExistence type="predicted"/>
<sequence>MSLKDILADKKKLPLIIAGAVALLLFIIMVVLLLMKKQKSNVVQPGPVNNTETTSPAPTPPTSGTSKTLTYWGLWESAETMQPIIDEFEEANPGVKINYSKQSLSNYESRIYTRLQQTVSTSEPAPDIFKIHNTWLPKYYKYLAPLPSSIMSREDYAEKFYPTSLADFTAKDGKIYAIPLGIDGLMVYYNKQILKKANIQKPPSDWDSFVKLAHDLTIRDENKRIIQSGLAMGVSRNIKHSSEIIAYLLLLEGAELMDETRTSISLNNSKAVSAFETYTSFARGQNGTWDTSLPQDLEMFFQGKLAMMIAPSWRVFDIIIAAPNIEFGTTPLPQLEANKEEVYYATYWGEAVSKNAGNTELAWKFIDFMTQKEQQLKMFSNSVSIGQRAFGEPYSIAELGDEMKGKAYIDAIAKMAPYMRSWQWGDENFVRASIEDAISEIAERNRDVTSTLKKTETTINSKLAETNK</sequence>
<dbReference type="Pfam" id="PF01547">
    <property type="entry name" value="SBP_bac_1"/>
    <property type="match status" value="1"/>
</dbReference>
<feature type="transmembrane region" description="Helical" evidence="2">
    <location>
        <begin position="12"/>
        <end position="35"/>
    </location>
</feature>
<feature type="compositionally biased region" description="Low complexity" evidence="1">
    <location>
        <begin position="51"/>
        <end position="66"/>
    </location>
</feature>
<evidence type="ECO:0000313" key="4">
    <source>
        <dbReference type="Proteomes" id="UP000576550"/>
    </source>
</evidence>
<name>A0A832QFS1_9BACT</name>
<dbReference type="PANTHER" id="PTHR43649">
    <property type="entry name" value="ARABINOSE-BINDING PROTEIN-RELATED"/>
    <property type="match status" value="1"/>
</dbReference>
<evidence type="ECO:0000256" key="2">
    <source>
        <dbReference type="SAM" id="Phobius"/>
    </source>
</evidence>
<dbReference type="InterPro" id="IPR050490">
    <property type="entry name" value="Bact_solute-bd_prot1"/>
</dbReference>
<feature type="region of interest" description="Disordered" evidence="1">
    <location>
        <begin position="43"/>
        <end position="66"/>
    </location>
</feature>
<dbReference type="Gene3D" id="3.40.190.10">
    <property type="entry name" value="Periplasmic binding protein-like II"/>
    <property type="match status" value="1"/>
</dbReference>
<keyword evidence="2" id="KW-0472">Membrane</keyword>
<organism evidence="3 4">
    <name type="scientific">Candidatus Dojkabacteria bacterium</name>
    <dbReference type="NCBI Taxonomy" id="2099670"/>
    <lineage>
        <taxon>Bacteria</taxon>
        <taxon>Candidatus Dojkabacteria</taxon>
    </lineage>
</organism>
<dbReference type="CDD" id="cd13585">
    <property type="entry name" value="PBP2_TMBP_like"/>
    <property type="match status" value="1"/>
</dbReference>
<dbReference type="AlphaFoldDB" id="A0A832QFS1"/>
<accession>A0A832QFS1</accession>
<reference evidence="3 4" key="1">
    <citation type="journal article" date="2020" name="Biotechnol. Biofuels">
        <title>New insights from the biogas microbiome by comprehensive genome-resolved metagenomics of nearly 1600 species originating from multiple anaerobic digesters.</title>
        <authorList>
            <person name="Campanaro S."/>
            <person name="Treu L."/>
            <person name="Rodriguez-R L.M."/>
            <person name="Kovalovszki A."/>
            <person name="Ziels R.M."/>
            <person name="Maus I."/>
            <person name="Zhu X."/>
            <person name="Kougias P.G."/>
            <person name="Basile A."/>
            <person name="Luo G."/>
            <person name="Schluter A."/>
            <person name="Konstantinidis K.T."/>
            <person name="Angelidaki I."/>
        </authorList>
    </citation>
    <scope>NUCLEOTIDE SEQUENCE [LARGE SCALE GENOMIC DNA]</scope>
    <source>
        <strain evidence="3">AS05jafATM_89</strain>
    </source>
</reference>
<gene>
    <name evidence="3" type="ORF">GX533_03365</name>
</gene>
<dbReference type="EMBL" id="DUTP01000006">
    <property type="protein sequence ID" value="HHX99682.1"/>
    <property type="molecule type" value="Genomic_DNA"/>
</dbReference>
<evidence type="ECO:0000313" key="3">
    <source>
        <dbReference type="EMBL" id="HHX99682.1"/>
    </source>
</evidence>
<keyword evidence="2" id="KW-0812">Transmembrane</keyword>
<keyword evidence="2" id="KW-1133">Transmembrane helix</keyword>
<dbReference type="SUPFAM" id="SSF53850">
    <property type="entry name" value="Periplasmic binding protein-like II"/>
    <property type="match status" value="1"/>
</dbReference>
<comment type="caution">
    <text evidence="3">The sequence shown here is derived from an EMBL/GenBank/DDBJ whole genome shotgun (WGS) entry which is preliminary data.</text>
</comment>
<protein>
    <submittedName>
        <fullName evidence="3">Sugar ABC transporter substrate-binding protein</fullName>
    </submittedName>
</protein>
<dbReference type="InterPro" id="IPR006059">
    <property type="entry name" value="SBP"/>
</dbReference>